<evidence type="ECO:0000313" key="2">
    <source>
        <dbReference type="Proteomes" id="UP000789524"/>
    </source>
</evidence>
<comment type="caution">
    <text evidence="1">The sequence shown here is derived from an EMBL/GenBank/DDBJ whole genome shotgun (WGS) entry which is preliminary data.</text>
</comment>
<proteinExistence type="predicted"/>
<evidence type="ECO:0000313" key="1">
    <source>
        <dbReference type="EMBL" id="CAG9578063.1"/>
    </source>
</evidence>
<keyword evidence="2" id="KW-1185">Reference proteome</keyword>
<protein>
    <submittedName>
        <fullName evidence="1">(African queen) hypothetical protein</fullName>
    </submittedName>
</protein>
<sequence length="122" mass="14092">MRQIEVIDSGCGVTQIRRYEECGGDPVVPLLSFELRALRAARRLPLDDVTQHDKRFLNAYAKLQSHECYVDKAVRQLKKPRCGASLQRQSILYVYTRRMRHGPFTISANERRLALHLLVVVD</sequence>
<organism evidence="1 2">
    <name type="scientific">Danaus chrysippus</name>
    <name type="common">African queen</name>
    <dbReference type="NCBI Taxonomy" id="151541"/>
    <lineage>
        <taxon>Eukaryota</taxon>
        <taxon>Metazoa</taxon>
        <taxon>Ecdysozoa</taxon>
        <taxon>Arthropoda</taxon>
        <taxon>Hexapoda</taxon>
        <taxon>Insecta</taxon>
        <taxon>Pterygota</taxon>
        <taxon>Neoptera</taxon>
        <taxon>Endopterygota</taxon>
        <taxon>Lepidoptera</taxon>
        <taxon>Glossata</taxon>
        <taxon>Ditrysia</taxon>
        <taxon>Papilionoidea</taxon>
        <taxon>Nymphalidae</taxon>
        <taxon>Danainae</taxon>
        <taxon>Danaini</taxon>
        <taxon>Danaina</taxon>
        <taxon>Danaus</taxon>
        <taxon>Anosia</taxon>
    </lineage>
</organism>
<dbReference type="AlphaFoldDB" id="A0A8J2R5W2"/>
<accession>A0A8J2R5W2</accession>
<reference evidence="1" key="1">
    <citation type="submission" date="2021-09" db="EMBL/GenBank/DDBJ databases">
        <authorList>
            <person name="Martin H S."/>
        </authorList>
    </citation>
    <scope>NUCLEOTIDE SEQUENCE</scope>
</reference>
<dbReference type="EMBL" id="CAKASE010000077">
    <property type="protein sequence ID" value="CAG9578063.1"/>
    <property type="molecule type" value="Genomic_DNA"/>
</dbReference>
<gene>
    <name evidence="1" type="ORF">DCHRY22_LOCUS12567</name>
</gene>
<dbReference type="Proteomes" id="UP000789524">
    <property type="component" value="Unassembled WGS sequence"/>
</dbReference>
<name>A0A8J2R5W2_9NEOP</name>